<organism evidence="1 2">
    <name type="scientific">Streptomyces siderophoricus</name>
    <dbReference type="NCBI Taxonomy" id="2802281"/>
    <lineage>
        <taxon>Bacteria</taxon>
        <taxon>Bacillati</taxon>
        <taxon>Actinomycetota</taxon>
        <taxon>Actinomycetes</taxon>
        <taxon>Kitasatosporales</taxon>
        <taxon>Streptomycetaceae</taxon>
        <taxon>Streptomyces</taxon>
    </lineage>
</organism>
<evidence type="ECO:0000313" key="2">
    <source>
        <dbReference type="Proteomes" id="UP000629371"/>
    </source>
</evidence>
<protein>
    <recommendedName>
        <fullName evidence="3">ESX-1 secretion-associated protein</fullName>
    </recommendedName>
</protein>
<evidence type="ECO:0000313" key="1">
    <source>
        <dbReference type="EMBL" id="MBL1094537.1"/>
    </source>
</evidence>
<dbReference type="EMBL" id="JAERRI010000029">
    <property type="protein sequence ID" value="MBL1094537.1"/>
    <property type="molecule type" value="Genomic_DNA"/>
</dbReference>
<sequence length="112" mass="11914">MAGSGYDVDPAVLKAQGGVFKDIGSDFSAAAKKLAATLKEAEDWGDDDVLKYFMDVYSPVSAGLVESMPTLGEGLSVIGEKLEATGEHYATTEQDQHDHLAKYAASRPKFAN</sequence>
<evidence type="ECO:0008006" key="3">
    <source>
        <dbReference type="Google" id="ProtNLM"/>
    </source>
</evidence>
<dbReference type="RefSeq" id="WP_201811201.1">
    <property type="nucleotide sequence ID" value="NZ_JAERRI010000029.1"/>
</dbReference>
<reference evidence="1 2" key="1">
    <citation type="submission" date="2021-01" db="EMBL/GenBank/DDBJ databases">
        <title>WGS of actinomycetes isolated from Thailand.</title>
        <authorList>
            <person name="Thawai C."/>
        </authorList>
    </citation>
    <scope>NUCLEOTIDE SEQUENCE [LARGE SCALE GENOMIC DNA]</scope>
    <source>
        <strain evidence="1 2">CH9-7</strain>
    </source>
</reference>
<proteinExistence type="predicted"/>
<gene>
    <name evidence="1" type="ORF">JK360_35365</name>
</gene>
<name>A0ABS1N3C5_9ACTN</name>
<keyword evidence="2" id="KW-1185">Reference proteome</keyword>
<accession>A0ABS1N3C5</accession>
<dbReference type="Proteomes" id="UP000629371">
    <property type="component" value="Unassembled WGS sequence"/>
</dbReference>
<comment type="caution">
    <text evidence="1">The sequence shown here is derived from an EMBL/GenBank/DDBJ whole genome shotgun (WGS) entry which is preliminary data.</text>
</comment>